<evidence type="ECO:0000256" key="2">
    <source>
        <dbReference type="ARBA" id="ARBA00001936"/>
    </source>
</evidence>
<dbReference type="SUPFAM" id="SSF56327">
    <property type="entry name" value="LDH C-terminal domain-like"/>
    <property type="match status" value="1"/>
</dbReference>
<keyword evidence="4" id="KW-0479">Metal-binding</keyword>
<organism evidence="11">
    <name type="scientific">bioreactor metagenome</name>
    <dbReference type="NCBI Taxonomy" id="1076179"/>
    <lineage>
        <taxon>unclassified sequences</taxon>
        <taxon>metagenomes</taxon>
        <taxon>ecological metagenomes</taxon>
    </lineage>
</organism>
<dbReference type="GO" id="GO:0046872">
    <property type="term" value="F:metal ion binding"/>
    <property type="evidence" value="ECO:0007669"/>
    <property type="project" value="UniProtKB-KW"/>
</dbReference>
<dbReference type="EMBL" id="VSSQ01000862">
    <property type="protein sequence ID" value="MPM02350.1"/>
    <property type="molecule type" value="Genomic_DNA"/>
</dbReference>
<dbReference type="InterPro" id="IPR022616">
    <property type="entry name" value="Glyco_hydro_4_C"/>
</dbReference>
<sequence length="451" mass="50758">MKIVLVGAGSIQFGLGTLGDIFTSKALKGSEITLLDINIQSLDIVLQTTQAFIQAHDLPYTVNATIDRRSAFAGADFIISSIEVGNRFQMWDEDWKVPLQYGVHQVYGENGGPGGVFHSLRIGKVILDIVKDAMEICPDAWIFNYSNPMTAICTTVKRMYPQAKFVGMCHEIGWLGRWLPKMLGRAHEDLHYRAAGLNHFSCMISLTDRKTGENLYPEVLARADRFFEQEPGYSDLYDSYRRTGSLAAAEKFDKGGTNLKSAYTWADRKLVQFMLKNYKLLPITTDSHFGEYLSWAWDVVDHRGILDFYDVYKVMLSQEVPHEIRLETSERVIPIIDGIITDAKSEEAAVNILNTGLIDDLPSWLVVEVPAMIDKNGITGIRMGQLPKGYLALLRSYAGVYDMTAEAIIHKSKEYAIQALLANPVVHQASSLEELVDRMISKQERWLGYLK</sequence>
<evidence type="ECO:0000256" key="6">
    <source>
        <dbReference type="ARBA" id="ARBA00023027"/>
    </source>
</evidence>
<dbReference type="Pfam" id="PF02056">
    <property type="entry name" value="Glyco_hydro_4"/>
    <property type="match status" value="1"/>
</dbReference>
<comment type="cofactor">
    <cofactor evidence="2">
        <name>Mn(2+)</name>
        <dbReference type="ChEBI" id="CHEBI:29035"/>
    </cofactor>
</comment>
<dbReference type="GO" id="GO:0005975">
    <property type="term" value="P:carbohydrate metabolic process"/>
    <property type="evidence" value="ECO:0007669"/>
    <property type="project" value="InterPro"/>
</dbReference>
<reference evidence="11" key="1">
    <citation type="submission" date="2019-08" db="EMBL/GenBank/DDBJ databases">
        <authorList>
            <person name="Kucharzyk K."/>
            <person name="Murdoch R.W."/>
            <person name="Higgins S."/>
            <person name="Loffler F."/>
        </authorList>
    </citation>
    <scope>NUCLEOTIDE SEQUENCE</scope>
</reference>
<comment type="caution">
    <text evidence="11">The sequence shown here is derived from an EMBL/GenBank/DDBJ whole genome shotgun (WGS) entry which is preliminary data.</text>
</comment>
<accession>A0A644WEU3</accession>
<keyword evidence="8" id="KW-0119">Carbohydrate metabolism</keyword>
<evidence type="ECO:0000256" key="4">
    <source>
        <dbReference type="ARBA" id="ARBA00022723"/>
    </source>
</evidence>
<keyword evidence="6" id="KW-0520">NAD</keyword>
<dbReference type="InterPro" id="IPR001088">
    <property type="entry name" value="Glyco_hydro_4"/>
</dbReference>
<comment type="similarity">
    <text evidence="3">Belongs to the glycosyl hydrolase 4 family.</text>
</comment>
<dbReference type="GO" id="GO:0016616">
    <property type="term" value="F:oxidoreductase activity, acting on the CH-OH group of donors, NAD or NADP as acceptor"/>
    <property type="evidence" value="ECO:0007669"/>
    <property type="project" value="InterPro"/>
</dbReference>
<evidence type="ECO:0000313" key="11">
    <source>
        <dbReference type="EMBL" id="MPM02350.1"/>
    </source>
</evidence>
<evidence type="ECO:0000256" key="3">
    <source>
        <dbReference type="ARBA" id="ARBA00010141"/>
    </source>
</evidence>
<evidence type="ECO:0000256" key="8">
    <source>
        <dbReference type="ARBA" id="ARBA00023277"/>
    </source>
</evidence>
<keyword evidence="9 11" id="KW-0326">Glycosidase</keyword>
<dbReference type="PANTHER" id="PTHR32092:SF6">
    <property type="entry name" value="ALPHA-GALACTOSIDASE"/>
    <property type="match status" value="1"/>
</dbReference>
<dbReference type="Pfam" id="PF11975">
    <property type="entry name" value="Glyco_hydro_4C"/>
    <property type="match status" value="1"/>
</dbReference>
<protein>
    <submittedName>
        <fullName evidence="11">Alpha-glucosidase</fullName>
        <ecNumber evidence="11">3.2.1.20</ecNumber>
    </submittedName>
</protein>
<dbReference type="InterPro" id="IPR053715">
    <property type="entry name" value="GH4_Enzyme_sf"/>
</dbReference>
<dbReference type="PANTHER" id="PTHR32092">
    <property type="entry name" value="6-PHOSPHO-BETA-GLUCOSIDASE-RELATED"/>
    <property type="match status" value="1"/>
</dbReference>
<evidence type="ECO:0000256" key="1">
    <source>
        <dbReference type="ARBA" id="ARBA00001911"/>
    </source>
</evidence>
<evidence type="ECO:0000256" key="7">
    <source>
        <dbReference type="ARBA" id="ARBA00023211"/>
    </source>
</evidence>
<dbReference type="InterPro" id="IPR036291">
    <property type="entry name" value="NAD(P)-bd_dom_sf"/>
</dbReference>
<gene>
    <name evidence="11" type="primary">palH_1</name>
    <name evidence="11" type="ORF">SDC9_48596</name>
</gene>
<keyword evidence="5 11" id="KW-0378">Hydrolase</keyword>
<evidence type="ECO:0000259" key="10">
    <source>
        <dbReference type="Pfam" id="PF11975"/>
    </source>
</evidence>
<dbReference type="InterPro" id="IPR015955">
    <property type="entry name" value="Lactate_DH/Glyco_Ohase_4_C"/>
</dbReference>
<dbReference type="SUPFAM" id="SSF51735">
    <property type="entry name" value="NAD(P)-binding Rossmann-fold domains"/>
    <property type="match status" value="1"/>
</dbReference>
<evidence type="ECO:0000256" key="5">
    <source>
        <dbReference type="ARBA" id="ARBA00022801"/>
    </source>
</evidence>
<name>A0A644WEU3_9ZZZZ</name>
<proteinExistence type="inferred from homology"/>
<dbReference type="GO" id="GO:0004558">
    <property type="term" value="F:alpha-1,4-glucosidase activity"/>
    <property type="evidence" value="ECO:0007669"/>
    <property type="project" value="UniProtKB-EC"/>
</dbReference>
<dbReference type="PRINTS" id="PR00732">
    <property type="entry name" value="GLHYDRLASE4"/>
</dbReference>
<keyword evidence="7" id="KW-0464">Manganese</keyword>
<evidence type="ECO:0000256" key="9">
    <source>
        <dbReference type="ARBA" id="ARBA00023295"/>
    </source>
</evidence>
<dbReference type="EC" id="3.2.1.20" evidence="11"/>
<comment type="cofactor">
    <cofactor evidence="1">
        <name>NAD(+)</name>
        <dbReference type="ChEBI" id="CHEBI:57540"/>
    </cofactor>
</comment>
<feature type="domain" description="Glycosyl hydrolase family 4 C-terminal" evidence="10">
    <location>
        <begin position="195"/>
        <end position="426"/>
    </location>
</feature>
<dbReference type="AlphaFoldDB" id="A0A644WEU3"/>
<dbReference type="Gene3D" id="3.90.1820.10">
    <property type="entry name" value="AglA-like glucosidase"/>
    <property type="match status" value="1"/>
</dbReference>